<gene>
    <name evidence="3" type="ORF">V5799_018741</name>
</gene>
<name>A0AAQ4EZ85_AMBAM</name>
<dbReference type="GO" id="GO:0006508">
    <property type="term" value="P:proteolysis"/>
    <property type="evidence" value="ECO:0007669"/>
    <property type="project" value="InterPro"/>
</dbReference>
<dbReference type="Pfam" id="PF00026">
    <property type="entry name" value="Asp"/>
    <property type="match status" value="1"/>
</dbReference>
<dbReference type="Proteomes" id="UP001321473">
    <property type="component" value="Unassembled WGS sequence"/>
</dbReference>
<dbReference type="GO" id="GO:0004190">
    <property type="term" value="F:aspartic-type endopeptidase activity"/>
    <property type="evidence" value="ECO:0007669"/>
    <property type="project" value="InterPro"/>
</dbReference>
<dbReference type="SUPFAM" id="SSF50630">
    <property type="entry name" value="Acid proteases"/>
    <property type="match status" value="1"/>
</dbReference>
<reference evidence="3 4" key="1">
    <citation type="journal article" date="2023" name="Arcadia Sci">
        <title>De novo assembly of a long-read Amblyomma americanum tick genome.</title>
        <authorList>
            <person name="Chou S."/>
            <person name="Poskanzer K.E."/>
            <person name="Rollins M."/>
            <person name="Thuy-Boun P.S."/>
        </authorList>
    </citation>
    <scope>NUCLEOTIDE SEQUENCE [LARGE SCALE GENOMIC DNA]</scope>
    <source>
        <strain evidence="3">F_SG_1</strain>
        <tissue evidence="3">Salivary glands</tissue>
    </source>
</reference>
<comment type="similarity">
    <text evidence="1">Belongs to the peptidase A1 family.</text>
</comment>
<evidence type="ECO:0000313" key="4">
    <source>
        <dbReference type="Proteomes" id="UP001321473"/>
    </source>
</evidence>
<evidence type="ECO:0000256" key="1">
    <source>
        <dbReference type="ARBA" id="ARBA00007447"/>
    </source>
</evidence>
<dbReference type="PANTHER" id="PTHR47966">
    <property type="entry name" value="BETA-SITE APP-CLEAVING ENZYME, ISOFORM A-RELATED"/>
    <property type="match status" value="1"/>
</dbReference>
<accession>A0AAQ4EZ85</accession>
<organism evidence="3 4">
    <name type="scientific">Amblyomma americanum</name>
    <name type="common">Lone star tick</name>
    <dbReference type="NCBI Taxonomy" id="6943"/>
    <lineage>
        <taxon>Eukaryota</taxon>
        <taxon>Metazoa</taxon>
        <taxon>Ecdysozoa</taxon>
        <taxon>Arthropoda</taxon>
        <taxon>Chelicerata</taxon>
        <taxon>Arachnida</taxon>
        <taxon>Acari</taxon>
        <taxon>Parasitiformes</taxon>
        <taxon>Ixodida</taxon>
        <taxon>Ixodoidea</taxon>
        <taxon>Ixodidae</taxon>
        <taxon>Amblyomminae</taxon>
        <taxon>Amblyomma</taxon>
    </lineage>
</organism>
<keyword evidence="4" id="KW-1185">Reference proteome</keyword>
<dbReference type="PROSITE" id="PS51767">
    <property type="entry name" value="PEPTIDASE_A1"/>
    <property type="match status" value="1"/>
</dbReference>
<proteinExistence type="inferred from homology"/>
<dbReference type="EMBL" id="JARKHS020009382">
    <property type="protein sequence ID" value="KAK8779915.1"/>
    <property type="molecule type" value="Genomic_DNA"/>
</dbReference>
<protein>
    <recommendedName>
        <fullName evidence="2">Peptidase A1 domain-containing protein</fullName>
    </recommendedName>
</protein>
<evidence type="ECO:0000313" key="3">
    <source>
        <dbReference type="EMBL" id="KAK8779915.1"/>
    </source>
</evidence>
<comment type="caution">
    <text evidence="3">The sequence shown here is derived from an EMBL/GenBank/DDBJ whole genome shotgun (WGS) entry which is preliminary data.</text>
</comment>
<dbReference type="AlphaFoldDB" id="A0AAQ4EZ85"/>
<evidence type="ECO:0000259" key="2">
    <source>
        <dbReference type="PROSITE" id="PS51767"/>
    </source>
</evidence>
<dbReference type="InterPro" id="IPR001461">
    <property type="entry name" value="Aspartic_peptidase_A1"/>
</dbReference>
<sequence length="134" mass="14792">MHTCTILLKVGTPRQEFNVSLDTSLSTWLPSSSCSETGLCSGRKKLNKSNSTSISRELQVEELKFRRGTVTGRLSRDVHELAGVGIGQCYFIDAESLHGVQSNQDVHFDGVLGLVMRPFPLLKDLYNARIIANP</sequence>
<dbReference type="PANTHER" id="PTHR47966:SF51">
    <property type="entry name" value="BETA-SITE APP-CLEAVING ENZYME, ISOFORM A-RELATED"/>
    <property type="match status" value="1"/>
</dbReference>
<dbReference type="InterPro" id="IPR021109">
    <property type="entry name" value="Peptidase_aspartic_dom_sf"/>
</dbReference>
<feature type="domain" description="Peptidase A1" evidence="2">
    <location>
        <begin position="4"/>
        <end position="134"/>
    </location>
</feature>
<dbReference type="InterPro" id="IPR033121">
    <property type="entry name" value="PEPTIDASE_A1"/>
</dbReference>
<dbReference type="Gene3D" id="2.40.70.10">
    <property type="entry name" value="Acid Proteases"/>
    <property type="match status" value="1"/>
</dbReference>